<dbReference type="Gene3D" id="3.40.50.11500">
    <property type="match status" value="1"/>
</dbReference>
<dbReference type="PANTHER" id="PTHR31017:SF1">
    <property type="entry name" value="LATE SECRETORY PATHWAY PROTEIN AVL9 HOMOLOG"/>
    <property type="match status" value="1"/>
</dbReference>
<dbReference type="InterPro" id="IPR037516">
    <property type="entry name" value="Tripartite_DENN"/>
</dbReference>
<evidence type="ECO:0000313" key="5">
    <source>
        <dbReference type="Proteomes" id="UP000316270"/>
    </source>
</evidence>
<evidence type="ECO:0000256" key="1">
    <source>
        <dbReference type="ARBA" id="ARBA00038178"/>
    </source>
</evidence>
<dbReference type="InterPro" id="IPR029058">
    <property type="entry name" value="AB_hydrolase_fold"/>
</dbReference>
<dbReference type="PROSITE" id="PS50211">
    <property type="entry name" value="DENN"/>
    <property type="match status" value="1"/>
</dbReference>
<feature type="domain" description="UDENN" evidence="3">
    <location>
        <begin position="580"/>
        <end position="1014"/>
    </location>
</feature>
<feature type="region of interest" description="Disordered" evidence="2">
    <location>
        <begin position="1140"/>
        <end position="1186"/>
    </location>
</feature>
<evidence type="ECO:0000313" key="4">
    <source>
        <dbReference type="EMBL" id="QDS70707.1"/>
    </source>
</evidence>
<dbReference type="AlphaFoldDB" id="A0A517L4Z1"/>
<keyword evidence="5" id="KW-1185">Reference proteome</keyword>
<feature type="compositionally biased region" description="Polar residues" evidence="2">
    <location>
        <begin position="79"/>
        <end position="89"/>
    </location>
</feature>
<name>A0A517L4Z1_9PEZI</name>
<dbReference type="InterPro" id="IPR000073">
    <property type="entry name" value="AB_hydrolase_1"/>
</dbReference>
<dbReference type="Pfam" id="PF00561">
    <property type="entry name" value="Abhydrolase_1"/>
    <property type="match status" value="1"/>
</dbReference>
<feature type="compositionally biased region" description="Polar residues" evidence="2">
    <location>
        <begin position="1162"/>
        <end position="1173"/>
    </location>
</feature>
<dbReference type="Proteomes" id="UP000316270">
    <property type="component" value="Chromosome 5"/>
</dbReference>
<dbReference type="Gene3D" id="3.40.50.1820">
    <property type="entry name" value="alpha/beta hydrolase"/>
    <property type="match status" value="1"/>
</dbReference>
<organism evidence="4 5">
    <name type="scientific">Venturia effusa</name>
    <dbReference type="NCBI Taxonomy" id="50376"/>
    <lineage>
        <taxon>Eukaryota</taxon>
        <taxon>Fungi</taxon>
        <taxon>Dikarya</taxon>
        <taxon>Ascomycota</taxon>
        <taxon>Pezizomycotina</taxon>
        <taxon>Dothideomycetes</taxon>
        <taxon>Pleosporomycetidae</taxon>
        <taxon>Venturiales</taxon>
        <taxon>Venturiaceae</taxon>
        <taxon>Venturia</taxon>
    </lineage>
</organism>
<evidence type="ECO:0000256" key="2">
    <source>
        <dbReference type="SAM" id="MobiDB-lite"/>
    </source>
</evidence>
<dbReference type="EMBL" id="CP042189">
    <property type="protein sequence ID" value="QDS70707.1"/>
    <property type="molecule type" value="Genomic_DNA"/>
</dbReference>
<dbReference type="InterPro" id="IPR043153">
    <property type="entry name" value="DENN_C"/>
</dbReference>
<protein>
    <recommendedName>
        <fullName evidence="3">UDENN domain-containing protein</fullName>
    </recommendedName>
</protein>
<dbReference type="PANTHER" id="PTHR31017">
    <property type="entry name" value="LATE SECRETORY PATHWAY PROTEIN AVL9-RELATED"/>
    <property type="match status" value="1"/>
</dbReference>
<proteinExistence type="inferred from homology"/>
<reference evidence="4 5" key="1">
    <citation type="submission" date="2019-07" db="EMBL/GenBank/DDBJ databases">
        <title>Finished genome of Venturia effusa.</title>
        <authorList>
            <person name="Young C.A."/>
            <person name="Cox M.P."/>
            <person name="Ganley A.R.D."/>
            <person name="David W.J."/>
        </authorList>
    </citation>
    <scope>NUCLEOTIDE SEQUENCE [LARGE SCALE GENOMIC DNA]</scope>
    <source>
        <strain evidence="5">albino</strain>
    </source>
</reference>
<evidence type="ECO:0000259" key="3">
    <source>
        <dbReference type="PROSITE" id="PS50211"/>
    </source>
</evidence>
<feature type="compositionally biased region" description="Low complexity" evidence="2">
    <location>
        <begin position="61"/>
        <end position="78"/>
    </location>
</feature>
<dbReference type="SUPFAM" id="SSF53474">
    <property type="entry name" value="alpha/beta-Hydrolases"/>
    <property type="match status" value="1"/>
</dbReference>
<dbReference type="Pfam" id="PF09794">
    <property type="entry name" value="Avl9"/>
    <property type="match status" value="1"/>
</dbReference>
<feature type="region of interest" description="Disordered" evidence="2">
    <location>
        <begin position="1081"/>
        <end position="1106"/>
    </location>
</feature>
<comment type="similarity">
    <text evidence="1">Belongs to the AVL9 family.</text>
</comment>
<feature type="region of interest" description="Disordered" evidence="2">
    <location>
        <begin position="53"/>
        <end position="89"/>
    </location>
</feature>
<sequence length="1243" mass="137642">MSLPEKAILVPNTLILYRQLPSVPHQVLYKFFALSSTTALLVRTASFPRTASTARIHRPSHATMASASASSDDVSSPSQQNPIASQRPTAQGRAYFPLGYKEAVNQWWQGSSPAATEHRVLSFIPYLQSPPTHTQTGSAPASTVASAVDLTEDGRKAEPVTSNSITDAHGPRTWTSKLVQLPGKDRALNEFSVERVGEDVENNLVILHGYGAGLGFFYKNFEALSRASGWRLYALDLLGMGRSSRPTFRIHAKDREGKITEAENWFIDALEDWRVERKIERFTLMGHSLGGYMAVAYALKYPGRLNKLILASPVGIPEDPYAVSAELPEPQDSTLQNEFTQDQESAVNDKSQTDGNNFMNKGPKGATDTPRRPLPKWLTYLWDQNISPFSVVRWAGPLGPKLVSGWTSRRFSHLPEEEAKALHDYSYSLFRQRGSGEYVLAYVLAPGAFARSPLIRRIQGVGRQYLGLHAGPIPDHAGKNSATTERPRENGLPVVLMYGSHDWMDQAGGFAAEQKLRDEKERVLKGKTSSAKGFWIGIVSPPSAPGFAAVNNNVDFEQTPCQLQTLTTDVAMAPRNPSDPILCVVAFHHARGPEVETWIGVEEGTDPATENDWSLLPFMALADGAHSATEDFSYFSLRQASTPERQASSLFGISCTRQLDSTELINRPSDVTRSTVQKAVVAICDSPQYFGQLKERLSIVTKAWFAQKDFTDLTILREFQESLGKSFKDQEDERDQFFGLSLREMIHEFKHQTLVLFKCLLLQPKMLFFGSHCERLCMMQFSLISLIPGLIRNLQDCADPALNNYEENLVMPTSLKTSERASLLSYVGLPLQIFSKGSLFGPYTPLQQLDILADDDTKSYVVGSTNSILLAQKDRYSDILINLDENTIVISSQPLRTALQLTTPDRRWIDFLTQTVNDTWDETNPGRPKTLGYAGSEEFIRLQFEEYLLALLSSVKYRQYVESRKDDSKSLLTDVEGDPAIEFGNEWIKAWTKTENYRIFNKFTDSHIFDIVEPNHPCTGGLSIEDVQRRLAAQVAELHLDERFNSTREVVGKHLATGQARVSTAFNNVWADIEAMRQAQAQRTAERKAAGQSQGATNGRAAGWKAPKAPDLTHAQASVQAAGQRAGAYLSSWGSWASEKRKSGWGRSSGGSTSPIVESKPRLQSTHVLTSSEPEPVTAKQVWPEEEEANEIPAIAVAEASLEEKTAVTKPGIITVSSPENVSKVNGLTNPASATIEMEDVKL</sequence>
<gene>
    <name evidence="4" type="ORF">FKW77_001865</name>
</gene>
<dbReference type="OrthoDB" id="26278at2759"/>
<feature type="compositionally biased region" description="Polar residues" evidence="2">
    <location>
        <begin position="332"/>
        <end position="359"/>
    </location>
</feature>
<accession>A0A517L4Z1</accession>
<dbReference type="InterPro" id="IPR018307">
    <property type="entry name" value="ABL9/DENND6_dom"/>
</dbReference>
<feature type="region of interest" description="Disordered" evidence="2">
    <location>
        <begin position="332"/>
        <end position="371"/>
    </location>
</feature>
<dbReference type="GO" id="GO:0005737">
    <property type="term" value="C:cytoplasm"/>
    <property type="evidence" value="ECO:0007669"/>
    <property type="project" value="TreeGrafter"/>
</dbReference>
<feature type="region of interest" description="Disordered" evidence="2">
    <location>
        <begin position="152"/>
        <end position="171"/>
    </location>
</feature>
<dbReference type="InterPro" id="IPR051731">
    <property type="entry name" value="DENND11/AVL9_GEFs"/>
</dbReference>